<dbReference type="PANTHER" id="PTHR35391">
    <property type="entry name" value="C2H2-TYPE DOMAIN-CONTAINING PROTEIN-RELATED"/>
    <property type="match status" value="1"/>
</dbReference>
<accession>A0A9Q9RUZ6</accession>
<evidence type="ECO:0000256" key="1">
    <source>
        <dbReference type="SAM" id="MobiDB-lite"/>
    </source>
</evidence>
<protein>
    <recommendedName>
        <fullName evidence="2">C2H2-type domain-containing protein</fullName>
    </recommendedName>
</protein>
<feature type="domain" description="C2H2-type" evidence="2">
    <location>
        <begin position="341"/>
        <end position="365"/>
    </location>
</feature>
<feature type="domain" description="C2H2-type" evidence="2">
    <location>
        <begin position="309"/>
        <end position="337"/>
    </location>
</feature>
<dbReference type="PANTHER" id="PTHR35391:SF7">
    <property type="entry name" value="C2H2-TYPE DOMAIN-CONTAINING PROTEIN"/>
    <property type="match status" value="1"/>
</dbReference>
<evidence type="ECO:0000313" key="3">
    <source>
        <dbReference type="EMBL" id="VTT75695.1"/>
    </source>
</evidence>
<sequence length="541" mass="61374">MSMNIDQLVQDCAKGFERIEVQLGHRTIVNVAKYDEFVEFVEFKNLKSRFTRWMGNIGALRVQAGSVDHKLQKRTRLKLQVCRILNHIQRLLKDALAITAGNEVPWDQIDEEEGSQSEDDAETLSNFPEREIDQILSHISDAIDNLLYLNPVLRGPLADARTTGEPSSPFEPFDIQHVRSKYPELDSGIAERLGKAISARRQLFKHKPDNQSHYSHSGTRISPESEPLIEHIALEDLTHLSYEANETGLDISSATSCSPVDDTRASRVPVIPQEATQAKLFHCVYCQSMIQVSSESAWKKHVYQDLQPYICLEEDCLTPRYQYARRRDWMKHMLEEHWRLYFCPFGCDPRSMSSSECKEHLDQNHGDHTSATEMEDLVQLGTFNETAFPKRVSCIFCNLELEDIKTYESHVGRHQRRLALFAMPLNVVEREPEHGRDEVEQLSAQDRAYEKRDNAMQEQVEKEEPQESDGQSAMQGGVVEQLAGYAAIVAVDGSLCPSISAVQIASINGVVLVHILNSPFEDESDGIVIGMTYSASARKRI</sequence>
<feature type="domain" description="C2H2-type" evidence="2">
    <location>
        <begin position="392"/>
        <end position="414"/>
    </location>
</feature>
<evidence type="ECO:0000313" key="4">
    <source>
        <dbReference type="Proteomes" id="UP000760494"/>
    </source>
</evidence>
<dbReference type="Pfam" id="PF26082">
    <property type="entry name" value="zf-C2H2_AcuF"/>
    <property type="match status" value="1"/>
</dbReference>
<comment type="caution">
    <text evidence="3">The sequence shown here is derived from an EMBL/GenBank/DDBJ whole genome shotgun (WGS) entry which is preliminary data.</text>
</comment>
<feature type="region of interest" description="Disordered" evidence="1">
    <location>
        <begin position="449"/>
        <end position="473"/>
    </location>
</feature>
<dbReference type="AlphaFoldDB" id="A0A9Q9RUZ6"/>
<gene>
    <name evidence="3" type="ORF">C2S_9967</name>
</gene>
<dbReference type="EMBL" id="CABFJX010000379">
    <property type="protein sequence ID" value="VTT75695.1"/>
    <property type="molecule type" value="Genomic_DNA"/>
</dbReference>
<evidence type="ECO:0000259" key="2">
    <source>
        <dbReference type="SMART" id="SM00355"/>
    </source>
</evidence>
<name>A0A9Q9RUZ6_FUSFU</name>
<proteinExistence type="predicted"/>
<reference evidence="3" key="1">
    <citation type="submission" date="2019-05" db="EMBL/GenBank/DDBJ databases">
        <authorList>
            <person name="Piombo E."/>
        </authorList>
    </citation>
    <scope>NUCLEOTIDE SEQUENCE</scope>
    <source>
        <strain evidence="3">C2S</strain>
    </source>
</reference>
<dbReference type="Proteomes" id="UP000760494">
    <property type="component" value="Unassembled WGS sequence"/>
</dbReference>
<dbReference type="InterPro" id="IPR058925">
    <property type="entry name" value="zf-C2H2_AcuF"/>
</dbReference>
<organism evidence="3 4">
    <name type="scientific">Fusarium fujikuroi</name>
    <name type="common">Bakanae and foot rot disease fungus</name>
    <name type="synonym">Gibberella fujikuroi</name>
    <dbReference type="NCBI Taxonomy" id="5127"/>
    <lineage>
        <taxon>Eukaryota</taxon>
        <taxon>Fungi</taxon>
        <taxon>Dikarya</taxon>
        <taxon>Ascomycota</taxon>
        <taxon>Pezizomycotina</taxon>
        <taxon>Sordariomycetes</taxon>
        <taxon>Hypocreomycetidae</taxon>
        <taxon>Hypocreales</taxon>
        <taxon>Nectriaceae</taxon>
        <taxon>Fusarium</taxon>
        <taxon>Fusarium fujikuroi species complex</taxon>
    </lineage>
</organism>
<feature type="compositionally biased region" description="Basic and acidic residues" evidence="1">
    <location>
        <begin position="449"/>
        <end position="465"/>
    </location>
</feature>
<dbReference type="SMART" id="SM00355">
    <property type="entry name" value="ZnF_C2H2"/>
    <property type="match status" value="3"/>
</dbReference>
<dbReference type="InterPro" id="IPR013087">
    <property type="entry name" value="Znf_C2H2_type"/>
</dbReference>